<dbReference type="Proteomes" id="UP000271031">
    <property type="component" value="Unassembled WGS sequence"/>
</dbReference>
<dbReference type="RefSeq" id="WP_122919564.1">
    <property type="nucleotide sequence ID" value="NZ_RHHQ01000015.1"/>
</dbReference>
<gene>
    <name evidence="2" type="ORF">EDM56_19405</name>
</gene>
<evidence type="ECO:0000256" key="1">
    <source>
        <dbReference type="ARBA" id="ARBA00093770"/>
    </source>
</evidence>
<dbReference type="OrthoDB" id="2380616at2"/>
<keyword evidence="3" id="KW-1185">Reference proteome</keyword>
<name>A0A3M8DBT2_9BACL</name>
<comment type="similarity">
    <text evidence="1">Belongs to the Rv0495c family.</text>
</comment>
<proteinExistence type="inferred from homology"/>
<evidence type="ECO:0000313" key="3">
    <source>
        <dbReference type="Proteomes" id="UP000271031"/>
    </source>
</evidence>
<organism evidence="2 3">
    <name type="scientific">Brevibacillus fluminis</name>
    <dbReference type="NCBI Taxonomy" id="511487"/>
    <lineage>
        <taxon>Bacteria</taxon>
        <taxon>Bacillati</taxon>
        <taxon>Bacillota</taxon>
        <taxon>Bacilli</taxon>
        <taxon>Bacillales</taxon>
        <taxon>Paenibacillaceae</taxon>
        <taxon>Brevibacillus</taxon>
    </lineage>
</organism>
<dbReference type="Pfam" id="PF11307">
    <property type="entry name" value="DUF3109"/>
    <property type="match status" value="1"/>
</dbReference>
<accession>A0A3M8DBT2</accession>
<comment type="caution">
    <text evidence="2">The sequence shown here is derived from an EMBL/GenBank/DDBJ whole genome shotgun (WGS) entry which is preliminary data.</text>
</comment>
<dbReference type="AlphaFoldDB" id="A0A3M8DBT2"/>
<dbReference type="InterPro" id="IPR021458">
    <property type="entry name" value="Rv0495c"/>
</dbReference>
<dbReference type="EMBL" id="RHHQ01000015">
    <property type="protein sequence ID" value="RNB85079.1"/>
    <property type="molecule type" value="Genomic_DNA"/>
</dbReference>
<protein>
    <submittedName>
        <fullName evidence="2">DUF3109 family protein</fullName>
    </submittedName>
</protein>
<reference evidence="2 3" key="1">
    <citation type="submission" date="2018-10" db="EMBL/GenBank/DDBJ databases">
        <title>Phylogenomics of Brevibacillus.</title>
        <authorList>
            <person name="Dunlap C."/>
        </authorList>
    </citation>
    <scope>NUCLEOTIDE SEQUENCE [LARGE SCALE GENOMIC DNA]</scope>
    <source>
        <strain evidence="2 3">JCM 15716</strain>
    </source>
</reference>
<evidence type="ECO:0000313" key="2">
    <source>
        <dbReference type="EMBL" id="RNB85079.1"/>
    </source>
</evidence>
<sequence>MSKLESYRYYGTSDPMSGKEAYQCDRYVKRQKANLYVYGRYLLDMPALMRPFHLDCWQCRKAHRETCCENGQPYAVADWQKPILDAAAGEIVERYFPQQAKESVVRHGIWDTFNTVGSLRSQHGNCVFFKEINGRNCCAIHAFAESDGKDVYQLKPFSCMLYPLELIEMGDTLLITALTDETAHFSRWGFDYLEQFYCASLDRRKLAKHLDHSLFSLEGYRPAYEWNEFIIHQAFGVDVVNTIRTLAEQMQMDEDDRIPM</sequence>